<dbReference type="PANTHER" id="PTHR10183">
    <property type="entry name" value="CALPAIN"/>
    <property type="match status" value="1"/>
</dbReference>
<evidence type="ECO:0000256" key="4">
    <source>
        <dbReference type="ARBA" id="ARBA00022807"/>
    </source>
</evidence>
<dbReference type="InterPro" id="IPR038765">
    <property type="entry name" value="Papain-like_cys_pep_sf"/>
</dbReference>
<dbReference type="GO" id="GO:0004198">
    <property type="term" value="F:calcium-dependent cysteine-type endopeptidase activity"/>
    <property type="evidence" value="ECO:0007669"/>
    <property type="project" value="InterPro"/>
</dbReference>
<name>A0AAD8AA00_DIPPU</name>
<evidence type="ECO:0000313" key="8">
    <source>
        <dbReference type="EMBL" id="KAJ9594825.1"/>
    </source>
</evidence>
<evidence type="ECO:0000256" key="3">
    <source>
        <dbReference type="ARBA" id="ARBA00022801"/>
    </source>
</evidence>
<dbReference type="Proteomes" id="UP001233999">
    <property type="component" value="Unassembled WGS sequence"/>
</dbReference>
<dbReference type="SUPFAM" id="SSF49758">
    <property type="entry name" value="Calpain large subunit, middle domain (domain III)"/>
    <property type="match status" value="1"/>
</dbReference>
<comment type="caution">
    <text evidence="5">Lacks conserved residue(s) required for the propagation of feature annotation.</text>
</comment>
<dbReference type="InterPro" id="IPR001300">
    <property type="entry name" value="Peptidase_C2_calpain_cat"/>
</dbReference>
<dbReference type="InterPro" id="IPR036213">
    <property type="entry name" value="Calpain_III_sf"/>
</dbReference>
<dbReference type="GO" id="GO:0006508">
    <property type="term" value="P:proteolysis"/>
    <property type="evidence" value="ECO:0007669"/>
    <property type="project" value="UniProtKB-KW"/>
</dbReference>
<evidence type="ECO:0000256" key="1">
    <source>
        <dbReference type="ARBA" id="ARBA00007623"/>
    </source>
</evidence>
<evidence type="ECO:0000313" key="9">
    <source>
        <dbReference type="Proteomes" id="UP001233999"/>
    </source>
</evidence>
<dbReference type="SMART" id="SM00230">
    <property type="entry name" value="CysPc"/>
    <property type="match status" value="1"/>
</dbReference>
<sequence>MVRAFHRKPEKFKGQNYEKLHKHYSTVLQALFSDPVFPPVPTSIGISNVDDIKWRRPDEISQNPCLLAERMVSRSVTAGRMSSNWMVSALSVLASVGELYRKVIPNYRRQEWNAENISYAGIFHFRFWRFGQWVDVVIDDLLPTCNNELVFTHSSVENEFWIPLVEKAYAKLHGSYEALEDGHLADALVDFTGGVSETVDLKANDYNEQEERRAQLFEKLVDEIRDHSVMCSVISISSPSDLGKRTEVGLRQGYAYAITSVKKVKMGETTLRNLFHGRESFPMVRLRDPRGDGRMSPNESKSDDCDNDDSYAYSTSQLTRLLSKNPQWSKVKDTERERLGLSLDHEGEFWMPLEDFVSNFSELVICRLFNTNMFTVSQSWDEVVVKGEWTVGSKGTSQDRSGGGPTFTETYLRNPQYMFAIRKPEENIVIQMLQECAADPIDTVGLQRHLIGFIVIKVEENRKYRLHQQWEYLPTVIAVDHIRRRELYYHGYLSRGRYIFIPSTYKPGEVGKHMVRIFSETHIGLRILKRDGPRKNIFCMHWSQAC</sequence>
<dbReference type="PANTHER" id="PTHR10183:SF379">
    <property type="entry name" value="CALPAIN-5"/>
    <property type="match status" value="1"/>
</dbReference>
<dbReference type="SUPFAM" id="SSF54001">
    <property type="entry name" value="Cysteine proteinases"/>
    <property type="match status" value="1"/>
</dbReference>
<dbReference type="Gene3D" id="2.60.120.380">
    <property type="match status" value="1"/>
</dbReference>
<dbReference type="Pfam" id="PF01067">
    <property type="entry name" value="Calpain_III"/>
    <property type="match status" value="1"/>
</dbReference>
<dbReference type="AlphaFoldDB" id="A0AAD8AA00"/>
<keyword evidence="9" id="KW-1185">Reference proteome</keyword>
<keyword evidence="3" id="KW-0378">Hydrolase</keyword>
<keyword evidence="4" id="KW-0788">Thiol protease</keyword>
<feature type="region of interest" description="Disordered" evidence="6">
    <location>
        <begin position="286"/>
        <end position="309"/>
    </location>
</feature>
<dbReference type="EMBL" id="JASPKZ010002713">
    <property type="protein sequence ID" value="KAJ9594825.1"/>
    <property type="molecule type" value="Genomic_DNA"/>
</dbReference>
<reference evidence="8" key="1">
    <citation type="journal article" date="2023" name="IScience">
        <title>Live-bearing cockroach genome reveals convergent evolutionary mechanisms linked to viviparity in insects and beyond.</title>
        <authorList>
            <person name="Fouks B."/>
            <person name="Harrison M.C."/>
            <person name="Mikhailova A.A."/>
            <person name="Marchal E."/>
            <person name="English S."/>
            <person name="Carruthers M."/>
            <person name="Jennings E.C."/>
            <person name="Chiamaka E.L."/>
            <person name="Frigard R.A."/>
            <person name="Pippel M."/>
            <person name="Attardo G.M."/>
            <person name="Benoit J.B."/>
            <person name="Bornberg-Bauer E."/>
            <person name="Tobe S.S."/>
        </authorList>
    </citation>
    <scope>NUCLEOTIDE SEQUENCE</scope>
    <source>
        <strain evidence="8">Stay&amp;Tobe</strain>
    </source>
</reference>
<evidence type="ECO:0000259" key="7">
    <source>
        <dbReference type="PROSITE" id="PS50203"/>
    </source>
</evidence>
<accession>A0AAD8AA00</accession>
<reference evidence="8" key="2">
    <citation type="submission" date="2023-05" db="EMBL/GenBank/DDBJ databases">
        <authorList>
            <person name="Fouks B."/>
        </authorList>
    </citation>
    <scope>NUCLEOTIDE SEQUENCE</scope>
    <source>
        <strain evidence="8">Stay&amp;Tobe</strain>
        <tissue evidence="8">Testes</tissue>
    </source>
</reference>
<evidence type="ECO:0000256" key="5">
    <source>
        <dbReference type="PROSITE-ProRule" id="PRU00239"/>
    </source>
</evidence>
<keyword evidence="2" id="KW-0645">Protease</keyword>
<evidence type="ECO:0000256" key="6">
    <source>
        <dbReference type="SAM" id="MobiDB-lite"/>
    </source>
</evidence>
<dbReference type="SMART" id="SM00720">
    <property type="entry name" value="calpain_III"/>
    <property type="match status" value="1"/>
</dbReference>
<dbReference type="GO" id="GO:0005737">
    <property type="term" value="C:cytoplasm"/>
    <property type="evidence" value="ECO:0007669"/>
    <property type="project" value="TreeGrafter"/>
</dbReference>
<comment type="similarity">
    <text evidence="1">Belongs to the peptidase C2 family.</text>
</comment>
<dbReference type="Gene3D" id="3.90.70.10">
    <property type="entry name" value="Cysteine proteinases"/>
    <property type="match status" value="1"/>
</dbReference>
<dbReference type="CDD" id="cd00044">
    <property type="entry name" value="CysPc"/>
    <property type="match status" value="1"/>
</dbReference>
<dbReference type="PRINTS" id="PR00704">
    <property type="entry name" value="CALPAIN"/>
</dbReference>
<gene>
    <name evidence="8" type="ORF">L9F63_013862</name>
</gene>
<dbReference type="InterPro" id="IPR022682">
    <property type="entry name" value="Calpain_domain_III"/>
</dbReference>
<comment type="caution">
    <text evidence="8">The sequence shown here is derived from an EMBL/GenBank/DDBJ whole genome shotgun (WGS) entry which is preliminary data.</text>
</comment>
<dbReference type="InterPro" id="IPR022684">
    <property type="entry name" value="Calpain_cysteine_protease"/>
</dbReference>
<protein>
    <recommendedName>
        <fullName evidence="7">Calpain catalytic domain-containing protein</fullName>
    </recommendedName>
</protein>
<proteinExistence type="inferred from homology"/>
<evidence type="ECO:0000256" key="2">
    <source>
        <dbReference type="ARBA" id="ARBA00022670"/>
    </source>
</evidence>
<feature type="non-terminal residue" evidence="8">
    <location>
        <position position="546"/>
    </location>
</feature>
<dbReference type="Pfam" id="PF00648">
    <property type="entry name" value="Peptidase_C2"/>
    <property type="match status" value="2"/>
</dbReference>
<dbReference type="InterPro" id="IPR022683">
    <property type="entry name" value="Calpain_III"/>
</dbReference>
<organism evidence="8 9">
    <name type="scientific">Diploptera punctata</name>
    <name type="common">Pacific beetle cockroach</name>
    <dbReference type="NCBI Taxonomy" id="6984"/>
    <lineage>
        <taxon>Eukaryota</taxon>
        <taxon>Metazoa</taxon>
        <taxon>Ecdysozoa</taxon>
        <taxon>Arthropoda</taxon>
        <taxon>Hexapoda</taxon>
        <taxon>Insecta</taxon>
        <taxon>Pterygota</taxon>
        <taxon>Neoptera</taxon>
        <taxon>Polyneoptera</taxon>
        <taxon>Dictyoptera</taxon>
        <taxon>Blattodea</taxon>
        <taxon>Blaberoidea</taxon>
        <taxon>Blaberidae</taxon>
        <taxon>Diplopterinae</taxon>
        <taxon>Diploptera</taxon>
    </lineage>
</organism>
<feature type="domain" description="Calpain catalytic" evidence="7">
    <location>
        <begin position="31"/>
        <end position="369"/>
    </location>
</feature>
<dbReference type="PROSITE" id="PS50203">
    <property type="entry name" value="CALPAIN_CAT"/>
    <property type="match status" value="1"/>
</dbReference>